<dbReference type="InterPro" id="IPR036163">
    <property type="entry name" value="HMA_dom_sf"/>
</dbReference>
<dbReference type="PANTHER" id="PTHR43520">
    <property type="entry name" value="ATP7, ISOFORM B"/>
    <property type="match status" value="1"/>
</dbReference>
<dbReference type="InterPro" id="IPR018303">
    <property type="entry name" value="ATPase_P-typ_P_site"/>
</dbReference>
<feature type="transmembrane region" description="Helical" evidence="18">
    <location>
        <begin position="448"/>
        <end position="469"/>
    </location>
</feature>
<dbReference type="SUPFAM" id="SSF55008">
    <property type="entry name" value="HMA, heavy metal-associated domain"/>
    <property type="match status" value="3"/>
</dbReference>
<dbReference type="InterPro" id="IPR027256">
    <property type="entry name" value="P-typ_ATPase_IB"/>
</dbReference>
<dbReference type="PROSITE" id="PS50846">
    <property type="entry name" value="HMA_2"/>
    <property type="match status" value="3"/>
</dbReference>
<dbReference type="Gene3D" id="3.40.50.1000">
    <property type="entry name" value="HAD superfamily/HAD-like"/>
    <property type="match status" value="1"/>
</dbReference>
<feature type="transmembrane region" description="Helical" evidence="18">
    <location>
        <begin position="760"/>
        <end position="782"/>
    </location>
</feature>
<dbReference type="InterPro" id="IPR059000">
    <property type="entry name" value="ATPase_P-type_domA"/>
</dbReference>
<keyword evidence="7 18" id="KW-0547">Nucleotide-binding</keyword>
<dbReference type="InterPro" id="IPR001757">
    <property type="entry name" value="P_typ_ATPase"/>
</dbReference>
<feature type="transmembrane region" description="Helical" evidence="18">
    <location>
        <begin position="264"/>
        <end position="283"/>
    </location>
</feature>
<keyword evidence="21" id="KW-1185">Reference proteome</keyword>
<dbReference type="InterPro" id="IPR023214">
    <property type="entry name" value="HAD_sf"/>
</dbReference>
<dbReference type="EMBL" id="JAINWA010000003">
    <property type="protein sequence ID" value="MCD1655187.1"/>
    <property type="molecule type" value="Genomic_DNA"/>
</dbReference>
<dbReference type="GO" id="GO:0055070">
    <property type="term" value="P:copper ion homeostasis"/>
    <property type="evidence" value="ECO:0007669"/>
    <property type="project" value="TreeGrafter"/>
</dbReference>
<dbReference type="NCBIfam" id="TIGR01494">
    <property type="entry name" value="ATPase_P-type"/>
    <property type="match status" value="1"/>
</dbReference>
<evidence type="ECO:0000256" key="8">
    <source>
        <dbReference type="ARBA" id="ARBA00022796"/>
    </source>
</evidence>
<comment type="subcellular location">
    <subcellularLocation>
        <location evidence="18">Cell membrane</location>
    </subcellularLocation>
    <subcellularLocation>
        <location evidence="1">Endomembrane system</location>
        <topology evidence="1">Multi-pass membrane protein</topology>
    </subcellularLocation>
</comment>
<protein>
    <recommendedName>
        <fullName evidence="16">P-type Cu(2+) transporter</fullName>
        <ecNumber evidence="16">7.2.2.9</ecNumber>
    </recommendedName>
</protein>
<dbReference type="Gene3D" id="3.40.1110.10">
    <property type="entry name" value="Calcium-transporting ATPase, cytoplasmic domain N"/>
    <property type="match status" value="2"/>
</dbReference>
<dbReference type="GO" id="GO:0016887">
    <property type="term" value="F:ATP hydrolysis activity"/>
    <property type="evidence" value="ECO:0007669"/>
    <property type="project" value="InterPro"/>
</dbReference>
<evidence type="ECO:0000256" key="6">
    <source>
        <dbReference type="ARBA" id="ARBA00022737"/>
    </source>
</evidence>
<keyword evidence="18" id="KW-1003">Cell membrane</keyword>
<dbReference type="InterPro" id="IPR036412">
    <property type="entry name" value="HAD-like_sf"/>
</dbReference>
<evidence type="ECO:0000256" key="1">
    <source>
        <dbReference type="ARBA" id="ARBA00004127"/>
    </source>
</evidence>
<dbReference type="InterPro" id="IPR023298">
    <property type="entry name" value="ATPase_P-typ_TM_dom_sf"/>
</dbReference>
<dbReference type="NCBIfam" id="TIGR01511">
    <property type="entry name" value="ATPase-IB1_Cu"/>
    <property type="match status" value="1"/>
</dbReference>
<dbReference type="Gene3D" id="3.30.70.100">
    <property type="match status" value="3"/>
</dbReference>
<comment type="caution">
    <text evidence="20">The sequence shown here is derived from an EMBL/GenBank/DDBJ whole genome shotgun (WGS) entry which is preliminary data.</text>
</comment>
<dbReference type="Pfam" id="PF00403">
    <property type="entry name" value="HMA"/>
    <property type="match status" value="3"/>
</dbReference>
<dbReference type="SFLD" id="SFLDF00027">
    <property type="entry name" value="p-type_atpase"/>
    <property type="match status" value="1"/>
</dbReference>
<dbReference type="GO" id="GO:0012505">
    <property type="term" value="C:endomembrane system"/>
    <property type="evidence" value="ECO:0007669"/>
    <property type="project" value="UniProtKB-SubCell"/>
</dbReference>
<dbReference type="PROSITE" id="PS00154">
    <property type="entry name" value="ATPASE_E1_E2"/>
    <property type="match status" value="1"/>
</dbReference>
<evidence type="ECO:0000256" key="15">
    <source>
        <dbReference type="ARBA" id="ARBA00023136"/>
    </source>
</evidence>
<evidence type="ECO:0000256" key="14">
    <source>
        <dbReference type="ARBA" id="ARBA00023065"/>
    </source>
</evidence>
<comment type="catalytic activity">
    <reaction evidence="17">
        <text>Cu(2+)(in) + ATP + H2O = Cu(2+)(out) + ADP + phosphate + H(+)</text>
        <dbReference type="Rhea" id="RHEA:10376"/>
        <dbReference type="ChEBI" id="CHEBI:15377"/>
        <dbReference type="ChEBI" id="CHEBI:15378"/>
        <dbReference type="ChEBI" id="CHEBI:29036"/>
        <dbReference type="ChEBI" id="CHEBI:30616"/>
        <dbReference type="ChEBI" id="CHEBI:43474"/>
        <dbReference type="ChEBI" id="CHEBI:456216"/>
        <dbReference type="EC" id="7.2.2.9"/>
    </reaction>
</comment>
<feature type="domain" description="HMA" evidence="19">
    <location>
        <begin position="2"/>
        <end position="68"/>
    </location>
</feature>
<dbReference type="InterPro" id="IPR008250">
    <property type="entry name" value="ATPase_P-typ_transduc_dom_A_sf"/>
</dbReference>
<dbReference type="NCBIfam" id="TIGR01512">
    <property type="entry name" value="ATPase-IB2_Cd"/>
    <property type="match status" value="1"/>
</dbReference>
<dbReference type="InterPro" id="IPR006122">
    <property type="entry name" value="HMA_Cu_ion-bd"/>
</dbReference>
<evidence type="ECO:0000256" key="13">
    <source>
        <dbReference type="ARBA" id="ARBA00023008"/>
    </source>
</evidence>
<keyword evidence="15 18" id="KW-0472">Membrane</keyword>
<evidence type="ECO:0000256" key="9">
    <source>
        <dbReference type="ARBA" id="ARBA00022840"/>
    </source>
</evidence>
<dbReference type="EC" id="7.2.2.9" evidence="16"/>
<dbReference type="FunFam" id="3.30.70.100:FF:000005">
    <property type="entry name" value="Copper-exporting P-type ATPase A"/>
    <property type="match status" value="2"/>
</dbReference>
<dbReference type="InterPro" id="IPR044492">
    <property type="entry name" value="P_typ_ATPase_HD_dom"/>
</dbReference>
<keyword evidence="10" id="KW-0460">Magnesium</keyword>
<dbReference type="Pfam" id="PF00702">
    <property type="entry name" value="Hydrolase"/>
    <property type="match status" value="1"/>
</dbReference>
<comment type="similarity">
    <text evidence="2 18">Belongs to the cation transport ATPase (P-type) (TC 3.A.3) family. Type IB subfamily.</text>
</comment>
<dbReference type="InterPro" id="IPR023299">
    <property type="entry name" value="ATPase_P-typ_cyto_dom_N"/>
</dbReference>
<evidence type="ECO:0000256" key="7">
    <source>
        <dbReference type="ARBA" id="ARBA00022741"/>
    </source>
</evidence>
<dbReference type="SFLD" id="SFLDS00003">
    <property type="entry name" value="Haloacid_Dehalogenase"/>
    <property type="match status" value="1"/>
</dbReference>
<evidence type="ECO:0000256" key="16">
    <source>
        <dbReference type="ARBA" id="ARBA00038904"/>
    </source>
</evidence>
<dbReference type="GO" id="GO:0043682">
    <property type="term" value="F:P-type divalent copper transporter activity"/>
    <property type="evidence" value="ECO:0007669"/>
    <property type="project" value="UniProtKB-EC"/>
</dbReference>
<dbReference type="FunFam" id="3.40.50.1000:FF:000333">
    <property type="entry name" value="Copper-transporting ATPase 2"/>
    <property type="match status" value="1"/>
</dbReference>
<feature type="transmembrane region" description="Helical" evidence="18">
    <location>
        <begin position="238"/>
        <end position="258"/>
    </location>
</feature>
<reference evidence="20" key="1">
    <citation type="submission" date="2021-08" db="EMBL/GenBank/DDBJ databases">
        <title>Comparative analyses of Brucepasteria parasyntrophica and Teretinema zuelzerae.</title>
        <authorList>
            <person name="Song Y."/>
            <person name="Brune A."/>
        </authorList>
    </citation>
    <scope>NUCLEOTIDE SEQUENCE</scope>
    <source>
        <strain evidence="20">DSM 1903</strain>
    </source>
</reference>
<keyword evidence="8" id="KW-0187">Copper transport</keyword>
<evidence type="ECO:0000256" key="4">
    <source>
        <dbReference type="ARBA" id="ARBA00022692"/>
    </source>
</evidence>
<evidence type="ECO:0000256" key="10">
    <source>
        <dbReference type="ARBA" id="ARBA00022842"/>
    </source>
</evidence>
<dbReference type="CDD" id="cd02094">
    <property type="entry name" value="P-type_ATPase_Cu-like"/>
    <property type="match status" value="1"/>
</dbReference>
<dbReference type="PANTHER" id="PTHR43520:SF8">
    <property type="entry name" value="P-TYPE CU(+) TRANSPORTER"/>
    <property type="match status" value="1"/>
</dbReference>
<organism evidence="20 21">
    <name type="scientific">Teretinema zuelzerae</name>
    <dbReference type="NCBI Taxonomy" id="156"/>
    <lineage>
        <taxon>Bacteria</taxon>
        <taxon>Pseudomonadati</taxon>
        <taxon>Spirochaetota</taxon>
        <taxon>Spirochaetia</taxon>
        <taxon>Spirochaetales</taxon>
        <taxon>Treponemataceae</taxon>
        <taxon>Teretinema</taxon>
    </lineage>
</organism>
<evidence type="ECO:0000259" key="19">
    <source>
        <dbReference type="PROSITE" id="PS50846"/>
    </source>
</evidence>
<feature type="domain" description="HMA" evidence="19">
    <location>
        <begin position="834"/>
        <end position="898"/>
    </location>
</feature>
<dbReference type="Pfam" id="PF00122">
    <property type="entry name" value="E1-E2_ATPase"/>
    <property type="match status" value="1"/>
</dbReference>
<keyword evidence="4 18" id="KW-0812">Transmembrane</keyword>
<evidence type="ECO:0000256" key="11">
    <source>
        <dbReference type="ARBA" id="ARBA00022967"/>
    </source>
</evidence>
<dbReference type="Proteomes" id="UP001198163">
    <property type="component" value="Unassembled WGS sequence"/>
</dbReference>
<dbReference type="PRINTS" id="PR00943">
    <property type="entry name" value="CUATPASE"/>
</dbReference>
<keyword evidence="14" id="KW-0406">Ion transport</keyword>
<dbReference type="NCBIfam" id="TIGR01525">
    <property type="entry name" value="ATPase-IB_hvy"/>
    <property type="match status" value="1"/>
</dbReference>
<dbReference type="Gene3D" id="2.70.150.10">
    <property type="entry name" value="Calcium-transporting ATPase, cytoplasmic transduction domain A"/>
    <property type="match status" value="1"/>
</dbReference>
<keyword evidence="3" id="KW-0813">Transport</keyword>
<feature type="domain" description="HMA" evidence="19">
    <location>
        <begin position="74"/>
        <end position="140"/>
    </location>
</feature>
<keyword evidence="9 18" id="KW-0067">ATP-binding</keyword>
<feature type="transmembrane region" description="Helical" evidence="18">
    <location>
        <begin position="420"/>
        <end position="442"/>
    </location>
</feature>
<keyword evidence="12 18" id="KW-1133">Transmembrane helix</keyword>
<feature type="transmembrane region" description="Helical" evidence="18">
    <location>
        <begin position="199"/>
        <end position="218"/>
    </location>
</feature>
<accession>A0AAE3EIA2</accession>
<keyword evidence="5 18" id="KW-0479">Metal-binding</keyword>
<keyword evidence="6" id="KW-0677">Repeat</keyword>
<name>A0AAE3EIA2_9SPIR</name>
<proteinExistence type="inferred from homology"/>
<dbReference type="CDD" id="cd00371">
    <property type="entry name" value="HMA"/>
    <property type="match status" value="3"/>
</dbReference>
<dbReference type="PRINTS" id="PR00119">
    <property type="entry name" value="CATATPASE"/>
</dbReference>
<dbReference type="InterPro" id="IPR006121">
    <property type="entry name" value="HMA_dom"/>
</dbReference>
<evidence type="ECO:0000256" key="5">
    <source>
        <dbReference type="ARBA" id="ARBA00022723"/>
    </source>
</evidence>
<evidence type="ECO:0000256" key="2">
    <source>
        <dbReference type="ARBA" id="ARBA00006024"/>
    </source>
</evidence>
<evidence type="ECO:0000256" key="18">
    <source>
        <dbReference type="RuleBase" id="RU362081"/>
    </source>
</evidence>
<gene>
    <name evidence="20" type="primary">cadA</name>
    <name evidence="20" type="ORF">K7J14_10800</name>
</gene>
<dbReference type="RefSeq" id="WP_230756054.1">
    <property type="nucleotide sequence ID" value="NZ_JAINWA010000003.1"/>
</dbReference>
<evidence type="ECO:0000256" key="12">
    <source>
        <dbReference type="ARBA" id="ARBA00022989"/>
    </source>
</evidence>
<evidence type="ECO:0000313" key="20">
    <source>
        <dbReference type="EMBL" id="MCD1655187.1"/>
    </source>
</evidence>
<dbReference type="PROSITE" id="PS01047">
    <property type="entry name" value="HMA_1"/>
    <property type="match status" value="2"/>
</dbReference>
<dbReference type="FunFam" id="2.70.150.10:FF:000002">
    <property type="entry name" value="Copper-transporting ATPase 1, putative"/>
    <property type="match status" value="1"/>
</dbReference>
<feature type="transmembrane region" description="Helical" evidence="18">
    <location>
        <begin position="788"/>
        <end position="807"/>
    </location>
</feature>
<dbReference type="GO" id="GO:0005886">
    <property type="term" value="C:plasma membrane"/>
    <property type="evidence" value="ECO:0007669"/>
    <property type="project" value="UniProtKB-SubCell"/>
</dbReference>
<dbReference type="PRINTS" id="PR00942">
    <property type="entry name" value="CUATPASEI"/>
</dbReference>
<evidence type="ECO:0000313" key="21">
    <source>
        <dbReference type="Proteomes" id="UP001198163"/>
    </source>
</evidence>
<dbReference type="SUPFAM" id="SSF81653">
    <property type="entry name" value="Calcium ATPase, transduction domain A"/>
    <property type="match status" value="1"/>
</dbReference>
<evidence type="ECO:0000256" key="3">
    <source>
        <dbReference type="ARBA" id="ARBA00022448"/>
    </source>
</evidence>
<evidence type="ECO:0000256" key="17">
    <source>
        <dbReference type="ARBA" id="ARBA00047424"/>
    </source>
</evidence>
<sequence>MQTTKLRINGMTCAACAQASERAVKKLPGIADASVNFSTEKLSVTYDEGAVDVNAIKAAVSKAGYEAVDDVVDKQVVIPVGGMTCASCSAAIERALKKVSGVKNVSVNLATERASITYDPDAVRLSEIKQAITNAGYRPLAIESGASVDAHKEEKEREIKTLKAKFAVSAAFAVPLFYVAMGAMLGWPLPSFMNAMNYPLRYALIEIALVIPVLAAGYRFYLVGFRAIIHRAPNMDSLIAMGTSAAVIYSLYGAVSIANGNFKMVESLYFETAGIIITLILLGKTLEAISKGKTSESIKKLMGLQPKTATVIQNGAEIEIPIEEVEVGDAVMVRPGEKIPVDGDIVSGRTSIDESMITGESMPVEKGPGDRVIGASINKNGSITFRVSKVGADTVLSRIIKLVEDAQGSKAPIAAMADIVSGYFVPIVFVIAIASAGLWLFFGASVVFALTVFVAILTIACPCALGLATPTAIMVGTGKGAEYGVLIKSGEALETAHTIKTIVFDKTGTITKGQPEMTDIHTENGFEETEILALAAAAERGSEHPLGESIVKAADARTDKRYQAAAFEAIPGHGIKATVEGKEILLGNVKHMDVNRITVNASMADAYAEEGKTPMHIAINGSYAGIIAVADVVKESSARAIKALRDMGIETIMITGDSRKTAEAIARQVGIDRVLAEVLPQDKAAEVAKIQKEGKRVAMVGDGINDAPALAQADVGIAIGSGTDVAMESASIVLMRSDLMDVPTAIKLSKSVIRNIKQNLFWAFAYNVLGIPIAAGLLHIFGGPLLNPIFAAIAMSLSSVSVLTNALRLKRFKPAFAVVPASAQKKDETKPASAKKMLMIEGMSCGHCTMKVESALSDVPGVESVDVNLSRQSALVQGSNLNDVVLTHVVTTAGYRVSRIIG</sequence>
<feature type="transmembrane region" description="Helical" evidence="18">
    <location>
        <begin position="166"/>
        <end position="187"/>
    </location>
</feature>
<dbReference type="GO" id="GO:0005524">
    <property type="term" value="F:ATP binding"/>
    <property type="evidence" value="ECO:0007669"/>
    <property type="project" value="UniProtKB-UniRule"/>
</dbReference>
<keyword evidence="11" id="KW-1278">Translocase</keyword>
<dbReference type="SUPFAM" id="SSF56784">
    <property type="entry name" value="HAD-like"/>
    <property type="match status" value="1"/>
</dbReference>
<dbReference type="AlphaFoldDB" id="A0AAE3EIA2"/>
<dbReference type="SFLD" id="SFLDG00002">
    <property type="entry name" value="C1.7:_P-type_atpase_like"/>
    <property type="match status" value="1"/>
</dbReference>
<dbReference type="GO" id="GO:0005507">
    <property type="term" value="F:copper ion binding"/>
    <property type="evidence" value="ECO:0007669"/>
    <property type="project" value="InterPro"/>
</dbReference>
<keyword evidence="13" id="KW-0186">Copper</keyword>
<dbReference type="NCBIfam" id="TIGR00003">
    <property type="entry name" value="copper ion binding protein"/>
    <property type="match status" value="3"/>
</dbReference>
<dbReference type="InterPro" id="IPR017969">
    <property type="entry name" value="Heavy-metal-associated_CS"/>
</dbReference>
<dbReference type="SUPFAM" id="SSF81665">
    <property type="entry name" value="Calcium ATPase, transmembrane domain M"/>
    <property type="match status" value="1"/>
</dbReference>